<dbReference type="RefSeq" id="WP_138747341.1">
    <property type="nucleotide sequence ID" value="NZ_VCLB01000002.1"/>
</dbReference>
<comment type="caution">
    <text evidence="6">The sequence shown here is derived from an EMBL/GenBank/DDBJ whole genome shotgun (WGS) entry which is preliminary data.</text>
</comment>
<keyword evidence="7" id="KW-1185">Reference proteome</keyword>
<feature type="domain" description="Calcineurin-like phosphoesterase" evidence="5">
    <location>
        <begin position="3"/>
        <end position="230"/>
    </location>
</feature>
<keyword evidence="2" id="KW-0378">Hydrolase</keyword>
<evidence type="ECO:0000256" key="2">
    <source>
        <dbReference type="ARBA" id="ARBA00022801"/>
    </source>
</evidence>
<dbReference type="Pfam" id="PF00149">
    <property type="entry name" value="Metallophos"/>
    <property type="match status" value="1"/>
</dbReference>
<keyword evidence="1" id="KW-0479">Metal-binding</keyword>
<evidence type="ECO:0000256" key="3">
    <source>
        <dbReference type="ARBA" id="ARBA00023004"/>
    </source>
</evidence>
<dbReference type="GO" id="GO:0046872">
    <property type="term" value="F:metal ion binding"/>
    <property type="evidence" value="ECO:0007669"/>
    <property type="project" value="UniProtKB-KW"/>
</dbReference>
<keyword evidence="3" id="KW-0408">Iron</keyword>
<dbReference type="OrthoDB" id="9794568at2"/>
<accession>A0A5C4JVY6</accession>
<proteinExistence type="inferred from homology"/>
<dbReference type="InterPro" id="IPR004843">
    <property type="entry name" value="Calcineurin-like_PHP"/>
</dbReference>
<dbReference type="AlphaFoldDB" id="A0A5C4JVY6"/>
<reference evidence="6 7" key="1">
    <citation type="submission" date="2019-06" db="EMBL/GenBank/DDBJ databases">
        <title>Martelella lutilitoris sp. nov., isolated from a tidal mudflat.</title>
        <authorList>
            <person name="Kim Y.-J."/>
        </authorList>
    </citation>
    <scope>NUCLEOTIDE SEQUENCE [LARGE SCALE GENOMIC DNA]</scope>
    <source>
        <strain evidence="6 7">GH2-6</strain>
    </source>
</reference>
<dbReference type="PANTHER" id="PTHR42988:SF2">
    <property type="entry name" value="CYCLIC NUCLEOTIDE PHOSPHODIESTERASE CBUA0032-RELATED"/>
    <property type="match status" value="1"/>
</dbReference>
<evidence type="ECO:0000313" key="6">
    <source>
        <dbReference type="EMBL" id="TNB49311.1"/>
    </source>
</evidence>
<sequence length="309" mass="33548">MFKLAHISDIHLGPLPQLSPRELVSKRITGFLNWHRNRRKHLGKNTLENLLLAIADEAPDHLAITGDLVNLATTKEIENAAEWLKSVGPAKDVSLVPGNHDAYVGGAYAKVSKAWHDYMQGDAERPLSETSDALTFPYLRRRGPVAIIGCSSAIASPPFMAIGTFGKKQARATAELLRQAGEDGLFRIVMIHHPPVRDAAARHKRLLGIRRFRAALSTGGCELVLHGHTHLNTVSFIETPYGKTPVIGIAAAGQGTGGKKPPSAFNMITVRGKPGKWEMHCQRHALDAASGLIEPEAEFAYSYAEPAAE</sequence>
<dbReference type="CDD" id="cd00838">
    <property type="entry name" value="MPP_superfamily"/>
    <property type="match status" value="1"/>
</dbReference>
<evidence type="ECO:0000259" key="5">
    <source>
        <dbReference type="Pfam" id="PF00149"/>
    </source>
</evidence>
<protein>
    <submittedName>
        <fullName evidence="6">Metallophosphoesterase</fullName>
    </submittedName>
</protein>
<dbReference type="EMBL" id="VCLB01000002">
    <property type="protein sequence ID" value="TNB49311.1"/>
    <property type="molecule type" value="Genomic_DNA"/>
</dbReference>
<dbReference type="SUPFAM" id="SSF56300">
    <property type="entry name" value="Metallo-dependent phosphatases"/>
    <property type="match status" value="1"/>
</dbReference>
<dbReference type="Gene3D" id="3.60.21.10">
    <property type="match status" value="1"/>
</dbReference>
<dbReference type="InterPro" id="IPR050884">
    <property type="entry name" value="CNP_phosphodiesterase-III"/>
</dbReference>
<evidence type="ECO:0000313" key="7">
    <source>
        <dbReference type="Proteomes" id="UP000307874"/>
    </source>
</evidence>
<evidence type="ECO:0000256" key="1">
    <source>
        <dbReference type="ARBA" id="ARBA00022723"/>
    </source>
</evidence>
<name>A0A5C4JVY6_9HYPH</name>
<dbReference type="GO" id="GO:0016787">
    <property type="term" value="F:hydrolase activity"/>
    <property type="evidence" value="ECO:0007669"/>
    <property type="project" value="UniProtKB-KW"/>
</dbReference>
<dbReference type="Proteomes" id="UP000307874">
    <property type="component" value="Unassembled WGS sequence"/>
</dbReference>
<dbReference type="InterPro" id="IPR029052">
    <property type="entry name" value="Metallo-depent_PP-like"/>
</dbReference>
<comment type="similarity">
    <text evidence="4">Belongs to the cyclic nucleotide phosphodiesterase class-III family.</text>
</comment>
<evidence type="ECO:0000256" key="4">
    <source>
        <dbReference type="ARBA" id="ARBA00025742"/>
    </source>
</evidence>
<gene>
    <name evidence="6" type="ORF">FF124_04815</name>
</gene>
<organism evidence="6 7">
    <name type="scientific">Martelella lutilitoris</name>
    <dbReference type="NCBI Taxonomy" id="2583532"/>
    <lineage>
        <taxon>Bacteria</taxon>
        <taxon>Pseudomonadati</taxon>
        <taxon>Pseudomonadota</taxon>
        <taxon>Alphaproteobacteria</taxon>
        <taxon>Hyphomicrobiales</taxon>
        <taxon>Aurantimonadaceae</taxon>
        <taxon>Martelella</taxon>
    </lineage>
</organism>
<dbReference type="PANTHER" id="PTHR42988">
    <property type="entry name" value="PHOSPHOHYDROLASE"/>
    <property type="match status" value="1"/>
</dbReference>